<feature type="compositionally biased region" description="Basic and acidic residues" evidence="1">
    <location>
        <begin position="30"/>
        <end position="39"/>
    </location>
</feature>
<evidence type="ECO:0000256" key="1">
    <source>
        <dbReference type="SAM" id="MobiDB-lite"/>
    </source>
</evidence>
<feature type="compositionally biased region" description="Basic residues" evidence="1">
    <location>
        <begin position="268"/>
        <end position="278"/>
    </location>
</feature>
<feature type="compositionally biased region" description="Acidic residues" evidence="1">
    <location>
        <begin position="222"/>
        <end position="262"/>
    </location>
</feature>
<accession>A0A8H3TTZ9</accession>
<name>A0A8H3TTZ9_9TREE</name>
<evidence type="ECO:0000313" key="2">
    <source>
        <dbReference type="EMBL" id="GHJ87137.1"/>
    </source>
</evidence>
<comment type="caution">
    <text evidence="2">The sequence shown here is derived from an EMBL/GenBank/DDBJ whole genome shotgun (WGS) entry which is preliminary data.</text>
</comment>
<dbReference type="OrthoDB" id="2530165at2759"/>
<reference evidence="2" key="1">
    <citation type="submission" date="2020-07" db="EMBL/GenBank/DDBJ databases">
        <title>Draft Genome Sequence of a Deep-Sea Yeast, Naganishia (Cryptococcus) liquefaciens strain N6.</title>
        <authorList>
            <person name="Han Y.W."/>
            <person name="Kajitani R."/>
            <person name="Morimoto H."/>
            <person name="Parhat M."/>
            <person name="Tsubouchi H."/>
            <person name="Bakenova O."/>
            <person name="Ogata M."/>
            <person name="Argunhan B."/>
            <person name="Aoki R."/>
            <person name="Kajiwara S."/>
            <person name="Itoh T."/>
            <person name="Iwasaki H."/>
        </authorList>
    </citation>
    <scope>NUCLEOTIDE SEQUENCE</scope>
    <source>
        <strain evidence="2">N6</strain>
    </source>
</reference>
<gene>
    <name evidence="2" type="ORF">NliqN6_3539</name>
</gene>
<feature type="region of interest" description="Disordered" evidence="1">
    <location>
        <begin position="221"/>
        <end position="295"/>
    </location>
</feature>
<feature type="compositionally biased region" description="Low complexity" evidence="1">
    <location>
        <begin position="143"/>
        <end position="156"/>
    </location>
</feature>
<dbReference type="EMBL" id="BLZA01000021">
    <property type="protein sequence ID" value="GHJ87137.1"/>
    <property type="molecule type" value="Genomic_DNA"/>
</dbReference>
<feature type="compositionally biased region" description="Acidic residues" evidence="1">
    <location>
        <begin position="128"/>
        <end position="142"/>
    </location>
</feature>
<evidence type="ECO:0000313" key="3">
    <source>
        <dbReference type="Proteomes" id="UP000620104"/>
    </source>
</evidence>
<feature type="compositionally biased region" description="Polar residues" evidence="1">
    <location>
        <begin position="1"/>
        <end position="10"/>
    </location>
</feature>
<protein>
    <submittedName>
        <fullName evidence="2">Uncharacterized protein</fullName>
    </submittedName>
</protein>
<feature type="region of interest" description="Disordered" evidence="1">
    <location>
        <begin position="1"/>
        <end position="70"/>
    </location>
</feature>
<organism evidence="2 3">
    <name type="scientific">Naganishia liquefaciens</name>
    <dbReference type="NCBI Taxonomy" id="104408"/>
    <lineage>
        <taxon>Eukaryota</taxon>
        <taxon>Fungi</taxon>
        <taxon>Dikarya</taxon>
        <taxon>Basidiomycota</taxon>
        <taxon>Agaricomycotina</taxon>
        <taxon>Tremellomycetes</taxon>
        <taxon>Filobasidiales</taxon>
        <taxon>Filobasidiaceae</taxon>
        <taxon>Naganishia</taxon>
    </lineage>
</organism>
<feature type="compositionally biased region" description="Low complexity" evidence="1">
    <location>
        <begin position="43"/>
        <end position="55"/>
    </location>
</feature>
<feature type="region of interest" description="Disordered" evidence="1">
    <location>
        <begin position="109"/>
        <end position="158"/>
    </location>
</feature>
<keyword evidence="3" id="KW-1185">Reference proteome</keyword>
<dbReference type="Proteomes" id="UP000620104">
    <property type="component" value="Unassembled WGS sequence"/>
</dbReference>
<sequence length="382" mass="41944">MSAKSTSIATSIDIPDSLSPVERGQAIRQQRADSGRHDQPYQTRTATGSITSTTASKKRSLEDSEADPEFLALSKRQRRRVDTAFEKALRAVRKRRKVAEHAVAPASELGGGGFEVEDDEMGGGGFVAEEESGGGFMAEDDTTPATASTPHPSETADLLPYSALPDVFASLGLTWDDDVLATFKAISAASRGQEGADQSSWSLDDNYVDLKDFRSVIAVLMEPEEDKEGDVDDEDDDDGDVYAEDEEMQGDSSDLSEPENDDGSPVAKSRRKPGRRQKTKEAQEEALRIDQAGQRKLTREEKDWVGNMWETMFEGTTIGRGQRGENGRLLGKEQIKRWADQLGMAWTDQELTEMIELFSTQPGKRGLGFDDFCTLLVRGGML</sequence>
<dbReference type="AlphaFoldDB" id="A0A8H3TTZ9"/>
<feature type="compositionally biased region" description="Basic and acidic residues" evidence="1">
    <location>
        <begin position="279"/>
        <end position="288"/>
    </location>
</feature>
<proteinExistence type="predicted"/>